<dbReference type="SUPFAM" id="SSF51726">
    <property type="entry name" value="UROD/MetE-like"/>
    <property type="match status" value="1"/>
</dbReference>
<dbReference type="PANTHER" id="PTHR21091">
    <property type="entry name" value="METHYLTETRAHYDROFOLATE:HOMOCYSTEINE METHYLTRANSFERASE RELATED"/>
    <property type="match status" value="1"/>
</dbReference>
<sequence length="437" mass="47949">MRAARCEPTDTTPVWIMRQAGRYLPEYMAVRSKVTFIELCKRPELAAEVTLTAREVLGVDAAILFADLLPILEPMGFDLEYLKGEGPVIHNPLQGASDVDRVKPVENVEDLGYVFDAVRRIRRDLPADIPLLGFAGAPFTLASYAIEGGGSKNYVRTKTLMMGDPGAWKALMERIVDSVARYLNAQIEAGCQAVQVFDSWAGALCPSDYRDSVAPYTKALIDRLPPDVPVINFVTGNPALLEDQVNAGGQVIGIDWRVDLAKARRVIGPQRAVQGNLDPVSIYCDLPTLRRRAADVLEAAGNQPGHIFNLGHGVHPDMNPDHVKSLAAWRDGLHVSDGSFEVIVRFLRNYAQRHQHPVNQLLHVIGLPVTFVLPFVFLSRGMGVSWALGSFFVGYVLQFAGHAVEGNDAGEVVLVKKMLGMPYIDIVERSNESSGEE</sequence>
<accession>A0ABP0HKH8</accession>
<evidence type="ECO:0000256" key="4">
    <source>
        <dbReference type="ARBA" id="ARBA00022793"/>
    </source>
</evidence>
<dbReference type="EMBL" id="CAXAMM010001108">
    <property type="protein sequence ID" value="CAK8990412.1"/>
    <property type="molecule type" value="Genomic_DNA"/>
</dbReference>
<evidence type="ECO:0000313" key="11">
    <source>
        <dbReference type="EMBL" id="CAK8990412.1"/>
    </source>
</evidence>
<protein>
    <recommendedName>
        <fullName evidence="3 7">Uroporphyrinogen decarboxylase</fullName>
        <ecNumber evidence="3 7">4.1.1.37</ecNumber>
    </recommendedName>
</protein>
<evidence type="ECO:0000313" key="12">
    <source>
        <dbReference type="Proteomes" id="UP001642464"/>
    </source>
</evidence>
<evidence type="ECO:0000256" key="3">
    <source>
        <dbReference type="ARBA" id="ARBA00012288"/>
    </source>
</evidence>
<evidence type="ECO:0000256" key="5">
    <source>
        <dbReference type="ARBA" id="ARBA00023239"/>
    </source>
</evidence>
<feature type="domain" description="Uroporphyrinogen decarboxylase (URO-D)" evidence="10">
    <location>
        <begin position="132"/>
        <end position="148"/>
    </location>
</feature>
<dbReference type="Pfam" id="PF06127">
    <property type="entry name" value="Mpo1-like"/>
    <property type="match status" value="1"/>
</dbReference>
<dbReference type="Pfam" id="PF01208">
    <property type="entry name" value="URO-D"/>
    <property type="match status" value="1"/>
</dbReference>
<gene>
    <name evidence="11" type="ORF">SCF082_LOCUS2213</name>
</gene>
<keyword evidence="5 7" id="KW-0456">Lyase</keyword>
<evidence type="ECO:0000259" key="9">
    <source>
        <dbReference type="PROSITE" id="PS00906"/>
    </source>
</evidence>
<evidence type="ECO:0000256" key="7">
    <source>
        <dbReference type="RuleBase" id="RU000554"/>
    </source>
</evidence>
<dbReference type="PROSITE" id="PS00907">
    <property type="entry name" value="UROD_2"/>
    <property type="match status" value="1"/>
</dbReference>
<dbReference type="InterPro" id="IPR000257">
    <property type="entry name" value="Uroporphyrinogen_deCOase"/>
</dbReference>
<proteinExistence type="inferred from homology"/>
<dbReference type="CDD" id="cd00717">
    <property type="entry name" value="URO-D"/>
    <property type="match status" value="1"/>
</dbReference>
<dbReference type="HAMAP" id="MF_00218">
    <property type="entry name" value="URO_D"/>
    <property type="match status" value="1"/>
</dbReference>
<comment type="similarity">
    <text evidence="2 8">Belongs to the uroporphyrinogen decarboxylase family.</text>
</comment>
<evidence type="ECO:0000256" key="8">
    <source>
        <dbReference type="RuleBase" id="RU004169"/>
    </source>
</evidence>
<dbReference type="PROSITE" id="PS00906">
    <property type="entry name" value="UROD_1"/>
    <property type="match status" value="1"/>
</dbReference>
<dbReference type="Proteomes" id="UP001642464">
    <property type="component" value="Unassembled WGS sequence"/>
</dbReference>
<feature type="domain" description="Uroporphyrinogen decarboxylase (URO-D)" evidence="9">
    <location>
        <begin position="13"/>
        <end position="22"/>
    </location>
</feature>
<reference evidence="11 12" key="1">
    <citation type="submission" date="2024-02" db="EMBL/GenBank/DDBJ databases">
        <authorList>
            <person name="Chen Y."/>
            <person name="Shah S."/>
            <person name="Dougan E. K."/>
            <person name="Thang M."/>
            <person name="Chan C."/>
        </authorList>
    </citation>
    <scope>NUCLEOTIDE SEQUENCE [LARGE SCALE GENOMIC DNA]</scope>
</reference>
<comment type="pathway">
    <text evidence="1 7">Porphyrin-containing compound metabolism; protoporphyrin-IX biosynthesis; coproporphyrinogen-III from 5-aminolevulinate: step 4/4.</text>
</comment>
<dbReference type="NCBIfam" id="TIGR01464">
    <property type="entry name" value="hemE"/>
    <property type="match status" value="1"/>
</dbReference>
<dbReference type="InterPro" id="IPR038071">
    <property type="entry name" value="UROD/MetE-like_sf"/>
</dbReference>
<keyword evidence="4 7" id="KW-0210">Decarboxylase</keyword>
<keyword evidence="6 7" id="KW-0627">Porphyrin biosynthesis</keyword>
<dbReference type="PANTHER" id="PTHR21091:SF169">
    <property type="entry name" value="UROPORPHYRINOGEN DECARBOXYLASE"/>
    <property type="match status" value="1"/>
</dbReference>
<evidence type="ECO:0000256" key="6">
    <source>
        <dbReference type="ARBA" id="ARBA00023244"/>
    </source>
</evidence>
<keyword evidence="12" id="KW-1185">Reference proteome</keyword>
<name>A0ABP0HKH8_9DINO</name>
<evidence type="ECO:0000256" key="1">
    <source>
        <dbReference type="ARBA" id="ARBA00004804"/>
    </source>
</evidence>
<comment type="catalytic activity">
    <reaction evidence="7">
        <text>uroporphyrinogen III + 4 H(+) = coproporphyrinogen III + 4 CO2</text>
        <dbReference type="Rhea" id="RHEA:19865"/>
        <dbReference type="ChEBI" id="CHEBI:15378"/>
        <dbReference type="ChEBI" id="CHEBI:16526"/>
        <dbReference type="ChEBI" id="CHEBI:57308"/>
        <dbReference type="ChEBI" id="CHEBI:57309"/>
        <dbReference type="EC" id="4.1.1.37"/>
    </reaction>
</comment>
<evidence type="ECO:0000259" key="10">
    <source>
        <dbReference type="PROSITE" id="PS00907"/>
    </source>
</evidence>
<evidence type="ECO:0000256" key="2">
    <source>
        <dbReference type="ARBA" id="ARBA00009935"/>
    </source>
</evidence>
<dbReference type="Gene3D" id="3.20.20.210">
    <property type="match status" value="1"/>
</dbReference>
<organism evidence="11 12">
    <name type="scientific">Durusdinium trenchii</name>
    <dbReference type="NCBI Taxonomy" id="1381693"/>
    <lineage>
        <taxon>Eukaryota</taxon>
        <taxon>Sar</taxon>
        <taxon>Alveolata</taxon>
        <taxon>Dinophyceae</taxon>
        <taxon>Suessiales</taxon>
        <taxon>Symbiodiniaceae</taxon>
        <taxon>Durusdinium</taxon>
    </lineage>
</organism>
<dbReference type="InterPro" id="IPR009305">
    <property type="entry name" value="Mpo1-like"/>
</dbReference>
<comment type="caution">
    <text evidence="11">The sequence shown here is derived from an EMBL/GenBank/DDBJ whole genome shotgun (WGS) entry which is preliminary data.</text>
</comment>
<dbReference type="InterPro" id="IPR006361">
    <property type="entry name" value="Uroporphyrinogen_deCO2ase_HemE"/>
</dbReference>
<dbReference type="EC" id="4.1.1.37" evidence="3 7"/>